<keyword evidence="8" id="KW-1185">Reference proteome</keyword>
<evidence type="ECO:0000313" key="8">
    <source>
        <dbReference type="Proteomes" id="UP000293852"/>
    </source>
</evidence>
<keyword evidence="3" id="KW-0805">Transcription regulation</keyword>
<dbReference type="SMART" id="SM01134">
    <property type="entry name" value="DeoRC"/>
    <property type="match status" value="1"/>
</dbReference>
<reference evidence="7 8" key="1">
    <citation type="submission" date="2019-02" db="EMBL/GenBank/DDBJ databases">
        <title>Sequencing the genomes of 1000 actinobacteria strains.</title>
        <authorList>
            <person name="Klenk H.-P."/>
        </authorList>
    </citation>
    <scope>NUCLEOTIDE SEQUENCE [LARGE SCALE GENOMIC DNA]</scope>
    <source>
        <strain evidence="7 8">DSM 16932</strain>
    </source>
</reference>
<evidence type="ECO:0000259" key="6">
    <source>
        <dbReference type="PROSITE" id="PS51000"/>
    </source>
</evidence>
<dbReference type="AlphaFoldDB" id="A0A4Q7M1I0"/>
<dbReference type="InterPro" id="IPR036390">
    <property type="entry name" value="WH_DNA-bd_sf"/>
</dbReference>
<dbReference type="PANTHER" id="PTHR30363">
    <property type="entry name" value="HTH-TYPE TRANSCRIPTIONAL REGULATOR SRLR-RELATED"/>
    <property type="match status" value="1"/>
</dbReference>
<name>A0A4Q7M1I0_9MICO</name>
<dbReference type="PROSITE" id="PS51000">
    <property type="entry name" value="HTH_DEOR_2"/>
    <property type="match status" value="1"/>
</dbReference>
<dbReference type="SUPFAM" id="SSF100950">
    <property type="entry name" value="NagB/RpiA/CoA transferase-like"/>
    <property type="match status" value="1"/>
</dbReference>
<proteinExistence type="predicted"/>
<dbReference type="InterPro" id="IPR014036">
    <property type="entry name" value="DeoR-like_C"/>
</dbReference>
<dbReference type="InterPro" id="IPR037171">
    <property type="entry name" value="NagB/RpiA_transferase-like"/>
</dbReference>
<evidence type="ECO:0000313" key="7">
    <source>
        <dbReference type="EMBL" id="RZS60803.1"/>
    </source>
</evidence>
<dbReference type="GO" id="GO:0003700">
    <property type="term" value="F:DNA-binding transcription factor activity"/>
    <property type="evidence" value="ECO:0007669"/>
    <property type="project" value="InterPro"/>
</dbReference>
<evidence type="ECO:0000256" key="3">
    <source>
        <dbReference type="ARBA" id="ARBA00023015"/>
    </source>
</evidence>
<dbReference type="SUPFAM" id="SSF46785">
    <property type="entry name" value="Winged helix' DNA-binding domain"/>
    <property type="match status" value="1"/>
</dbReference>
<dbReference type="InterPro" id="IPR036388">
    <property type="entry name" value="WH-like_DNA-bd_sf"/>
</dbReference>
<keyword evidence="2" id="KW-0678">Repressor</keyword>
<dbReference type="PRINTS" id="PR00037">
    <property type="entry name" value="HTHLACR"/>
</dbReference>
<evidence type="ECO:0000256" key="5">
    <source>
        <dbReference type="ARBA" id="ARBA00024937"/>
    </source>
</evidence>
<organism evidence="7 8">
    <name type="scientific">Xylanimonas ulmi</name>
    <dbReference type="NCBI Taxonomy" id="228973"/>
    <lineage>
        <taxon>Bacteria</taxon>
        <taxon>Bacillati</taxon>
        <taxon>Actinomycetota</taxon>
        <taxon>Actinomycetes</taxon>
        <taxon>Micrococcales</taxon>
        <taxon>Promicromonosporaceae</taxon>
        <taxon>Xylanimonas</taxon>
    </lineage>
</organism>
<dbReference type="Proteomes" id="UP000293852">
    <property type="component" value="Unassembled WGS sequence"/>
</dbReference>
<feature type="domain" description="HTH deoR-type" evidence="6">
    <location>
        <begin position="5"/>
        <end position="60"/>
    </location>
</feature>
<dbReference type="Pfam" id="PF08220">
    <property type="entry name" value="HTH_DeoR"/>
    <property type="match status" value="1"/>
</dbReference>
<gene>
    <name evidence="7" type="ORF">EV386_1083</name>
</gene>
<protein>
    <recommendedName>
        <fullName evidence="1">Lactose phosphotransferase system repressor</fullName>
    </recommendedName>
</protein>
<dbReference type="Pfam" id="PF00455">
    <property type="entry name" value="DeoRC"/>
    <property type="match status" value="1"/>
</dbReference>
<accession>A0A4Q7M1I0</accession>
<evidence type="ECO:0000256" key="2">
    <source>
        <dbReference type="ARBA" id="ARBA00022491"/>
    </source>
</evidence>
<dbReference type="InterPro" id="IPR001034">
    <property type="entry name" value="DeoR_HTH"/>
</dbReference>
<evidence type="ECO:0000256" key="4">
    <source>
        <dbReference type="ARBA" id="ARBA00023163"/>
    </source>
</evidence>
<evidence type="ECO:0000256" key="1">
    <source>
        <dbReference type="ARBA" id="ARBA00021390"/>
    </source>
</evidence>
<dbReference type="EMBL" id="SGWX01000001">
    <property type="protein sequence ID" value="RZS60803.1"/>
    <property type="molecule type" value="Genomic_DNA"/>
</dbReference>
<dbReference type="SMART" id="SM00420">
    <property type="entry name" value="HTH_DEOR"/>
    <property type="match status" value="1"/>
</dbReference>
<dbReference type="InterPro" id="IPR050313">
    <property type="entry name" value="Carb_Metab_HTH_regulators"/>
</dbReference>
<dbReference type="Gene3D" id="1.10.10.10">
    <property type="entry name" value="Winged helix-like DNA-binding domain superfamily/Winged helix DNA-binding domain"/>
    <property type="match status" value="1"/>
</dbReference>
<comment type="function">
    <text evidence="5">Repressor of the lactose catabolism operon. Galactose-6-phosphate is the inducer.</text>
</comment>
<keyword evidence="4" id="KW-0804">Transcription</keyword>
<dbReference type="Gene3D" id="3.40.50.1360">
    <property type="match status" value="1"/>
</dbReference>
<sequence>MDVYAQERLRAIADRAREHGRVEVAALAAELDVTPETVRRDLTQLERRGLLRRVHGGAIAIERFGFEPGLDTRQGLFAPQKQAIAEAALAELPDGGSIILDAGTTTYRLAELLPPDRELSVVTHSLPIAILLSGRPHITLHLVGGTIRGRTLAAVGAWAERSLADVRADVAFLGANGLTVEDGLTTPDLSEAVVKRALIRAGKRVVVLADHSKVGRTDLGLVAPIGDVDTLVSDRDLDPALSEELESAGVRVVLA</sequence>
<comment type="caution">
    <text evidence="7">The sequence shown here is derived from an EMBL/GenBank/DDBJ whole genome shotgun (WGS) entry which is preliminary data.</text>
</comment>
<dbReference type="PANTHER" id="PTHR30363:SF4">
    <property type="entry name" value="GLYCEROL-3-PHOSPHATE REGULON REPRESSOR"/>
    <property type="match status" value="1"/>
</dbReference>